<dbReference type="Gene3D" id="1.20.120.1630">
    <property type="match status" value="1"/>
</dbReference>
<feature type="transmembrane region" description="Helical" evidence="1">
    <location>
        <begin position="86"/>
        <end position="105"/>
    </location>
</feature>
<dbReference type="Pfam" id="PF06966">
    <property type="entry name" value="DUF1295"/>
    <property type="match status" value="1"/>
</dbReference>
<accession>A0ABP8I6D9</accession>
<evidence type="ECO:0000256" key="1">
    <source>
        <dbReference type="SAM" id="Phobius"/>
    </source>
</evidence>
<protein>
    <submittedName>
        <fullName evidence="2">DUF1295 domain-containing protein</fullName>
    </submittedName>
</protein>
<feature type="transmembrane region" description="Helical" evidence="1">
    <location>
        <begin position="63"/>
        <end position="80"/>
    </location>
</feature>
<dbReference type="PROSITE" id="PS50244">
    <property type="entry name" value="S5A_REDUCTASE"/>
    <property type="match status" value="1"/>
</dbReference>
<comment type="caution">
    <text evidence="2">The sequence shown here is derived from an EMBL/GenBank/DDBJ whole genome shotgun (WGS) entry which is preliminary data.</text>
</comment>
<dbReference type="PANTHER" id="PTHR32251">
    <property type="entry name" value="3-OXO-5-ALPHA-STEROID 4-DEHYDROGENASE"/>
    <property type="match status" value="1"/>
</dbReference>
<keyword evidence="1" id="KW-0472">Membrane</keyword>
<evidence type="ECO:0000313" key="3">
    <source>
        <dbReference type="Proteomes" id="UP001500975"/>
    </source>
</evidence>
<dbReference type="PANTHER" id="PTHR32251:SF17">
    <property type="entry name" value="STEROID 5-ALPHA REDUCTASE C-TERMINAL DOMAIN-CONTAINING PROTEIN"/>
    <property type="match status" value="1"/>
</dbReference>
<dbReference type="RefSeq" id="WP_345540308.1">
    <property type="nucleotide sequence ID" value="NZ_BAABGJ010000076.1"/>
</dbReference>
<feature type="transmembrane region" description="Helical" evidence="1">
    <location>
        <begin position="30"/>
        <end position="51"/>
    </location>
</feature>
<keyword evidence="1" id="KW-1133">Transmembrane helix</keyword>
<proteinExistence type="predicted"/>
<keyword evidence="3" id="KW-1185">Reference proteome</keyword>
<keyword evidence="1" id="KW-0812">Transmembrane</keyword>
<organism evidence="2 3">
    <name type="scientific">Variovorax defluvii</name>
    <dbReference type="NCBI Taxonomy" id="913761"/>
    <lineage>
        <taxon>Bacteria</taxon>
        <taxon>Pseudomonadati</taxon>
        <taxon>Pseudomonadota</taxon>
        <taxon>Betaproteobacteria</taxon>
        <taxon>Burkholderiales</taxon>
        <taxon>Comamonadaceae</taxon>
        <taxon>Variovorax</taxon>
    </lineage>
</organism>
<reference evidence="3" key="1">
    <citation type="journal article" date="2019" name="Int. J. Syst. Evol. Microbiol.">
        <title>The Global Catalogue of Microorganisms (GCM) 10K type strain sequencing project: providing services to taxonomists for standard genome sequencing and annotation.</title>
        <authorList>
            <consortium name="The Broad Institute Genomics Platform"/>
            <consortium name="The Broad Institute Genome Sequencing Center for Infectious Disease"/>
            <person name="Wu L."/>
            <person name="Ma J."/>
        </authorList>
    </citation>
    <scope>NUCLEOTIDE SEQUENCE [LARGE SCALE GENOMIC DNA]</scope>
    <source>
        <strain evidence="3">JCM 17804</strain>
    </source>
</reference>
<dbReference type="Proteomes" id="UP001500975">
    <property type="component" value="Unassembled WGS sequence"/>
</dbReference>
<dbReference type="EMBL" id="BAABGJ010000076">
    <property type="protein sequence ID" value="GAA4352369.1"/>
    <property type="molecule type" value="Genomic_DNA"/>
</dbReference>
<feature type="transmembrane region" description="Helical" evidence="1">
    <location>
        <begin position="126"/>
        <end position="147"/>
    </location>
</feature>
<gene>
    <name evidence="2" type="ORF">GCM10023165_41520</name>
</gene>
<name>A0ABP8I6D9_9BURK</name>
<evidence type="ECO:0000313" key="2">
    <source>
        <dbReference type="EMBL" id="GAA4352369.1"/>
    </source>
</evidence>
<sequence length="288" mass="31738">MPQTADRALQWAEHGLVPDAVGHFGGSLPALAALGLLPALGIAVLTWLASLWRHDASLADRTWPWMIVAPALLYLALRPGTPARDMTMAILGLAWALRLGLYLTWRNWGHGEDRRYRAMRERNAPHFAWKSLYLVFGLQALLAWTVSAPFLAAAGSVRAFGWLDLAGAALAAFGIVFESVGDAQLARFKADPAHRGQVMDRGLWRYTRHPNYFGEACVWWGLGLMALGAAGAGGLWSLVSPLLMTGLLLKVSGVSLLEKDMAERRPAYRDYVERTSAFLPALPRRERR</sequence>
<dbReference type="InterPro" id="IPR010721">
    <property type="entry name" value="UstE-like"/>
</dbReference>
<feature type="transmembrane region" description="Helical" evidence="1">
    <location>
        <begin position="159"/>
        <end position="177"/>
    </location>
</feature>
<feature type="transmembrane region" description="Helical" evidence="1">
    <location>
        <begin position="212"/>
        <end position="232"/>
    </location>
</feature>